<feature type="domain" description="3-hydroxyisobutyrate dehydrogenase-like NAD-binding" evidence="3">
    <location>
        <begin position="169"/>
        <end position="216"/>
    </location>
</feature>
<comment type="similarity">
    <text evidence="1">Belongs to the HIBADH-related family.</text>
</comment>
<organism evidence="4 5">
    <name type="scientific">Effrenium voratum</name>
    <dbReference type="NCBI Taxonomy" id="2562239"/>
    <lineage>
        <taxon>Eukaryota</taxon>
        <taxon>Sar</taxon>
        <taxon>Alveolata</taxon>
        <taxon>Dinophyceae</taxon>
        <taxon>Suessiales</taxon>
        <taxon>Symbiodiniaceae</taxon>
        <taxon>Effrenium</taxon>
    </lineage>
</organism>
<dbReference type="InterPro" id="IPR029154">
    <property type="entry name" value="HIBADH-like_NADP-bd"/>
</dbReference>
<dbReference type="InterPro" id="IPR013328">
    <property type="entry name" value="6PGD_dom2"/>
</dbReference>
<dbReference type="InterPro" id="IPR008927">
    <property type="entry name" value="6-PGluconate_DH-like_C_sf"/>
</dbReference>
<feature type="domain" description="6-phosphogluconate dehydrogenase NADP-binding" evidence="2">
    <location>
        <begin position="10"/>
        <end position="166"/>
    </location>
</feature>
<dbReference type="PANTHER" id="PTHR43060">
    <property type="entry name" value="3-HYDROXYISOBUTYRATE DEHYDROGENASE-LIKE 1, MITOCHONDRIAL-RELATED"/>
    <property type="match status" value="1"/>
</dbReference>
<dbReference type="InterPro" id="IPR036291">
    <property type="entry name" value="NAD(P)-bd_dom_sf"/>
</dbReference>
<dbReference type="PROSITE" id="PS00895">
    <property type="entry name" value="3_HYDROXYISOBUT_DH"/>
    <property type="match status" value="1"/>
</dbReference>
<name>A0AA36NAE2_9DINO</name>
<dbReference type="Gene3D" id="3.40.50.720">
    <property type="entry name" value="NAD(P)-binding Rossmann-like Domain"/>
    <property type="match status" value="1"/>
</dbReference>
<dbReference type="Proteomes" id="UP001178507">
    <property type="component" value="Unassembled WGS sequence"/>
</dbReference>
<dbReference type="EMBL" id="CAUJNA010003222">
    <property type="protein sequence ID" value="CAJ1396231.1"/>
    <property type="molecule type" value="Genomic_DNA"/>
</dbReference>
<dbReference type="Pfam" id="PF14833">
    <property type="entry name" value="NAD_binding_11"/>
    <property type="match status" value="1"/>
</dbReference>
<dbReference type="Gene3D" id="1.10.1040.10">
    <property type="entry name" value="N-(1-d-carboxylethyl)-l-norvaline Dehydrogenase, domain 2"/>
    <property type="match status" value="1"/>
</dbReference>
<dbReference type="SUPFAM" id="SSF51735">
    <property type="entry name" value="NAD(P)-binding Rossmann-fold domains"/>
    <property type="match status" value="1"/>
</dbReference>
<dbReference type="AlphaFoldDB" id="A0AA36NAE2"/>
<accession>A0AA36NAE2</accession>
<dbReference type="GO" id="GO:0050661">
    <property type="term" value="F:NADP binding"/>
    <property type="evidence" value="ECO:0007669"/>
    <property type="project" value="InterPro"/>
</dbReference>
<evidence type="ECO:0000259" key="2">
    <source>
        <dbReference type="Pfam" id="PF03446"/>
    </source>
</evidence>
<evidence type="ECO:0000256" key="1">
    <source>
        <dbReference type="ARBA" id="ARBA00009080"/>
    </source>
</evidence>
<dbReference type="GO" id="GO:0016491">
    <property type="term" value="F:oxidoreductase activity"/>
    <property type="evidence" value="ECO:0007669"/>
    <property type="project" value="InterPro"/>
</dbReference>
<proteinExistence type="inferred from homology"/>
<reference evidence="4" key="1">
    <citation type="submission" date="2023-08" db="EMBL/GenBank/DDBJ databases">
        <authorList>
            <person name="Chen Y."/>
            <person name="Shah S."/>
            <person name="Dougan E. K."/>
            <person name="Thang M."/>
            <person name="Chan C."/>
        </authorList>
    </citation>
    <scope>NUCLEOTIDE SEQUENCE</scope>
</reference>
<keyword evidence="5" id="KW-1185">Reference proteome</keyword>
<comment type="caution">
    <text evidence="4">The sequence shown here is derived from an EMBL/GenBank/DDBJ whole genome shotgun (WGS) entry which is preliminary data.</text>
</comment>
<protein>
    <recommendedName>
        <fullName evidence="6">6-phosphogluconate dehydrogenase</fullName>
    </recommendedName>
</protein>
<evidence type="ECO:0000259" key="3">
    <source>
        <dbReference type="Pfam" id="PF14833"/>
    </source>
</evidence>
<dbReference type="PANTHER" id="PTHR43060:SF15">
    <property type="entry name" value="3-HYDROXYISOBUTYRATE DEHYDROGENASE-LIKE 1, MITOCHONDRIAL-RELATED"/>
    <property type="match status" value="1"/>
</dbReference>
<sequence>MGGSASSRSVGFVGLGAMGYHMAGHMARRHQCFVWNRSADKAQRHSAEFGSTAVERLEQLAASEVVVFCLPTSAEDEAIVEQVAPHLSRDACVISCTSGAPAATRRMAASLRQRFGVNLLDCPVSGGPKGAAAGSLTCMLGSDCPAATQRALPVVESFAKKVVHCGPVGAGHAVKAVNNALNVSHLMLGAEGLLALQRLGVDPAVALEAINGASASIASAPSE</sequence>
<dbReference type="InterPro" id="IPR002204">
    <property type="entry name" value="3-OH-isobutyrate_DH-rel_CS"/>
</dbReference>
<dbReference type="SUPFAM" id="SSF48179">
    <property type="entry name" value="6-phosphogluconate dehydrogenase C-terminal domain-like"/>
    <property type="match status" value="1"/>
</dbReference>
<evidence type="ECO:0000313" key="4">
    <source>
        <dbReference type="EMBL" id="CAJ1396231.1"/>
    </source>
</evidence>
<dbReference type="Pfam" id="PF03446">
    <property type="entry name" value="NAD_binding_2"/>
    <property type="match status" value="1"/>
</dbReference>
<evidence type="ECO:0000313" key="5">
    <source>
        <dbReference type="Proteomes" id="UP001178507"/>
    </source>
</evidence>
<evidence type="ECO:0008006" key="6">
    <source>
        <dbReference type="Google" id="ProtNLM"/>
    </source>
</evidence>
<dbReference type="GO" id="GO:0051287">
    <property type="term" value="F:NAD binding"/>
    <property type="evidence" value="ECO:0007669"/>
    <property type="project" value="InterPro"/>
</dbReference>
<dbReference type="InterPro" id="IPR006115">
    <property type="entry name" value="6PGDH_NADP-bd"/>
</dbReference>
<gene>
    <name evidence="4" type="ORF">EVOR1521_LOCUS20499</name>
</gene>